<evidence type="ECO:0008006" key="4">
    <source>
        <dbReference type="Google" id="ProtNLM"/>
    </source>
</evidence>
<gene>
    <name evidence="2" type="ORF">SAMN06265367_106286</name>
</gene>
<comment type="caution">
    <text evidence="2">The sequence shown here is derived from an EMBL/GenBank/DDBJ whole genome shotgun (WGS) entry which is preliminary data.</text>
</comment>
<dbReference type="RefSeq" id="WP_283414016.1">
    <property type="nucleotide sequence ID" value="NZ_FXUA01000006.1"/>
</dbReference>
<keyword evidence="3" id="KW-1185">Reference proteome</keyword>
<protein>
    <recommendedName>
        <fullName evidence="4">DUF4221 domain-containing protein</fullName>
    </recommendedName>
</protein>
<feature type="chain" id="PRO_5046406422" description="DUF4221 domain-containing protein" evidence="1">
    <location>
        <begin position="26"/>
        <end position="346"/>
    </location>
</feature>
<organism evidence="2 3">
    <name type="scientific">Algoriphagus winogradskyi</name>
    <dbReference type="NCBI Taxonomy" id="237017"/>
    <lineage>
        <taxon>Bacteria</taxon>
        <taxon>Pseudomonadati</taxon>
        <taxon>Bacteroidota</taxon>
        <taxon>Cytophagia</taxon>
        <taxon>Cytophagales</taxon>
        <taxon>Cyclobacteriaceae</taxon>
        <taxon>Algoriphagus</taxon>
    </lineage>
</organism>
<dbReference type="EMBL" id="FXUA01000006">
    <property type="protein sequence ID" value="SMP30199.1"/>
    <property type="molecule type" value="Genomic_DNA"/>
</dbReference>
<sequence length="346" mass="40173">MYQYLHKILLLTFLSSALIIQLLSAQEAKPELVYGCGNCVITSFLPMGENKVLIYATNNKPTKRKMYLLDDSNLIVDEMKIDAAQSFVKVNDSIFSPLDVNYSVMIKIEANELKVAEAYEFHHGITHGINTPNTFMNPEYIIGFDYIKNELDTGVQLYLIDRPEKKFINSKRFHMSYDLKEFPPFDYGSLTKDDTTVIFQPYGKLIGKSDDTFSRYFGYKDGMTYIWAATHKTFIRLDKDGNMRRSKLPIENENTEMKMYYDNVSGEAYFLTWESGMEEENAVYKLYRLTEEDKLQSLYKLSFFPMIIDDGYAYEGRAAKKSFEVYKYPLKGQVSEKVVPFGFDEN</sequence>
<feature type="signal peptide" evidence="1">
    <location>
        <begin position="1"/>
        <end position="25"/>
    </location>
</feature>
<dbReference type="Proteomes" id="UP001157915">
    <property type="component" value="Unassembled WGS sequence"/>
</dbReference>
<evidence type="ECO:0000256" key="1">
    <source>
        <dbReference type="SAM" id="SignalP"/>
    </source>
</evidence>
<proteinExistence type="predicted"/>
<evidence type="ECO:0000313" key="3">
    <source>
        <dbReference type="Proteomes" id="UP001157915"/>
    </source>
</evidence>
<name>A0ABY1PE86_9BACT</name>
<keyword evidence="1" id="KW-0732">Signal</keyword>
<accession>A0ABY1PE86</accession>
<reference evidence="2 3" key="1">
    <citation type="submission" date="2017-05" db="EMBL/GenBank/DDBJ databases">
        <authorList>
            <person name="Varghese N."/>
            <person name="Submissions S."/>
        </authorList>
    </citation>
    <scope>NUCLEOTIDE SEQUENCE [LARGE SCALE GENOMIC DNA]</scope>
    <source>
        <strain evidence="2 3">DSM 15360</strain>
    </source>
</reference>
<evidence type="ECO:0000313" key="2">
    <source>
        <dbReference type="EMBL" id="SMP30199.1"/>
    </source>
</evidence>